<sequence length="151" mass="17696">MGNKSDLDYEKMIKEIVKLKAIDERQFLEPISEGKWSVREIIGHLYYWDKFILEHHVPFMIGGAQLSAFPDHDSHNKEGIEYISVYSTTCSLIDEFVLNRQLLIQKTSELENNAEFTIGTGERQFTIDEYLKIFVDHDSHHLKQINEYLTS</sequence>
<dbReference type="Proteomes" id="UP000481087">
    <property type="component" value="Unassembled WGS sequence"/>
</dbReference>
<proteinExistence type="predicted"/>
<gene>
    <name evidence="2" type="ORF">GQF01_14480</name>
</gene>
<dbReference type="SUPFAM" id="SSF109854">
    <property type="entry name" value="DinB/YfiT-like putative metalloenzymes"/>
    <property type="match status" value="1"/>
</dbReference>
<dbReference type="AlphaFoldDB" id="A0A6L8V219"/>
<dbReference type="Pfam" id="PF12867">
    <property type="entry name" value="DinB_2"/>
    <property type="match status" value="1"/>
</dbReference>
<comment type="caution">
    <text evidence="2">The sequence shown here is derived from an EMBL/GenBank/DDBJ whole genome shotgun (WGS) entry which is preliminary data.</text>
</comment>
<organism evidence="2 3">
    <name type="scientific">Paenibacillus silvestris</name>
    <dbReference type="NCBI Taxonomy" id="2606219"/>
    <lineage>
        <taxon>Bacteria</taxon>
        <taxon>Bacillati</taxon>
        <taxon>Bacillota</taxon>
        <taxon>Bacilli</taxon>
        <taxon>Bacillales</taxon>
        <taxon>Paenibacillaceae</taxon>
        <taxon>Paenibacillus</taxon>
    </lineage>
</organism>
<evidence type="ECO:0000313" key="2">
    <source>
        <dbReference type="EMBL" id="MZQ83319.1"/>
    </source>
</evidence>
<evidence type="ECO:0000259" key="1">
    <source>
        <dbReference type="Pfam" id="PF12867"/>
    </source>
</evidence>
<protein>
    <submittedName>
        <fullName evidence="2">DinB family protein</fullName>
    </submittedName>
</protein>
<name>A0A6L8V219_9BACL</name>
<dbReference type="Gene3D" id="1.20.120.450">
    <property type="entry name" value="dinb family like domain"/>
    <property type="match status" value="1"/>
</dbReference>
<dbReference type="InterPro" id="IPR024775">
    <property type="entry name" value="DinB-like"/>
</dbReference>
<reference evidence="2 3" key="1">
    <citation type="submission" date="2019-12" db="EMBL/GenBank/DDBJ databases">
        <title>Paenibacillus sp. nov. sp. isolated from soil.</title>
        <authorList>
            <person name="Kim J."/>
            <person name="Jeong S.E."/>
            <person name="Jung H.S."/>
            <person name="Jeon C.O."/>
        </authorList>
    </citation>
    <scope>NUCLEOTIDE SEQUENCE [LARGE SCALE GENOMIC DNA]</scope>
    <source>
        <strain evidence="2 3">5J-6</strain>
    </source>
</reference>
<dbReference type="RefSeq" id="WP_161407535.1">
    <property type="nucleotide sequence ID" value="NZ_WTUZ01000017.1"/>
</dbReference>
<evidence type="ECO:0000313" key="3">
    <source>
        <dbReference type="Proteomes" id="UP000481087"/>
    </source>
</evidence>
<keyword evidence="3" id="KW-1185">Reference proteome</keyword>
<feature type="domain" description="DinB-like" evidence="1">
    <location>
        <begin position="19"/>
        <end position="145"/>
    </location>
</feature>
<dbReference type="EMBL" id="WTUZ01000017">
    <property type="protein sequence ID" value="MZQ83319.1"/>
    <property type="molecule type" value="Genomic_DNA"/>
</dbReference>
<dbReference type="InterPro" id="IPR034660">
    <property type="entry name" value="DinB/YfiT-like"/>
</dbReference>
<accession>A0A6L8V219</accession>